<organism evidence="2 3">
    <name type="scientific">Flavobacterium lacus</name>
    <dbReference type="NCBI Taxonomy" id="1353778"/>
    <lineage>
        <taxon>Bacteria</taxon>
        <taxon>Pseudomonadati</taxon>
        <taxon>Bacteroidota</taxon>
        <taxon>Flavobacteriia</taxon>
        <taxon>Flavobacteriales</taxon>
        <taxon>Flavobacteriaceae</taxon>
        <taxon>Flavobacterium</taxon>
    </lineage>
</organism>
<dbReference type="Pfam" id="PF00535">
    <property type="entry name" value="Glycos_transf_2"/>
    <property type="match status" value="1"/>
</dbReference>
<feature type="domain" description="Glycosyltransferase 2-like" evidence="1">
    <location>
        <begin position="6"/>
        <end position="129"/>
    </location>
</feature>
<dbReference type="InterPro" id="IPR050834">
    <property type="entry name" value="Glycosyltransf_2"/>
</dbReference>
<dbReference type="OrthoDB" id="6307329at2"/>
<dbReference type="Proteomes" id="UP000249518">
    <property type="component" value="Unassembled WGS sequence"/>
</dbReference>
<evidence type="ECO:0000313" key="3">
    <source>
        <dbReference type="Proteomes" id="UP000249518"/>
    </source>
</evidence>
<accession>A0A328WS73</accession>
<dbReference type="InterPro" id="IPR001173">
    <property type="entry name" value="Glyco_trans_2-like"/>
</dbReference>
<evidence type="ECO:0000313" key="2">
    <source>
        <dbReference type="EMBL" id="RAR49112.1"/>
    </source>
</evidence>
<comment type="caution">
    <text evidence="2">The sequence shown here is derived from an EMBL/GenBank/DDBJ whole genome shotgun (WGS) entry which is preliminary data.</text>
</comment>
<dbReference type="SUPFAM" id="SSF53448">
    <property type="entry name" value="Nucleotide-diphospho-sugar transferases"/>
    <property type="match status" value="1"/>
</dbReference>
<gene>
    <name evidence="2" type="ORF">B0I10_104257</name>
</gene>
<dbReference type="GO" id="GO:0016740">
    <property type="term" value="F:transferase activity"/>
    <property type="evidence" value="ECO:0007669"/>
    <property type="project" value="UniProtKB-KW"/>
</dbReference>
<dbReference type="RefSeq" id="WP_112085559.1">
    <property type="nucleotide sequence ID" value="NZ_QLSV01000004.1"/>
</dbReference>
<protein>
    <submittedName>
        <fullName evidence="2">Glycosyltransferase involved in cell wall biosynthesis</fullName>
    </submittedName>
</protein>
<dbReference type="AlphaFoldDB" id="A0A328WS73"/>
<dbReference type="InterPro" id="IPR029044">
    <property type="entry name" value="Nucleotide-diphossugar_trans"/>
</dbReference>
<keyword evidence="2" id="KW-0808">Transferase</keyword>
<dbReference type="EMBL" id="QLSV01000004">
    <property type="protein sequence ID" value="RAR49112.1"/>
    <property type="molecule type" value="Genomic_DNA"/>
</dbReference>
<sequence>MLPFFSIIIPLYNKENAIENTLKSVFNQSFTNYEVIVINDGSTDKSEEKVNAFSDARLRLISTENKGVSQARNLGISESKGKLIAFLDADDYWFPTHLASLHQLHKNFPEAGLLATNYQFYYSDKKIIQPVFDAFPTEKWSGIVPDFFKASMQFRLAWTSAVAVRKDVFQSLGYFDENITLGAGEDTDMWIRIALNYPVAFENEVSANYHMATENRISLSKTLERRFSKLDKFSNEEKTNSSLKKYLDLYRSEFALKHKLAGNLQSFHFYKKAISKENLHWKTKLLFNLPTFLLQILYYFKKKLEHFNVQTNAYR</sequence>
<proteinExistence type="predicted"/>
<dbReference type="CDD" id="cd00761">
    <property type="entry name" value="Glyco_tranf_GTA_type"/>
    <property type="match status" value="1"/>
</dbReference>
<dbReference type="PANTHER" id="PTHR43685:SF2">
    <property type="entry name" value="GLYCOSYLTRANSFERASE 2-LIKE DOMAIN-CONTAINING PROTEIN"/>
    <property type="match status" value="1"/>
</dbReference>
<dbReference type="PANTHER" id="PTHR43685">
    <property type="entry name" value="GLYCOSYLTRANSFERASE"/>
    <property type="match status" value="1"/>
</dbReference>
<reference evidence="2 3" key="1">
    <citation type="submission" date="2018-06" db="EMBL/GenBank/DDBJ databases">
        <title>Genomic Encyclopedia of Type Strains, Phase III (KMG-III): the genomes of soil and plant-associated and newly described type strains.</title>
        <authorList>
            <person name="Whitman W."/>
        </authorList>
    </citation>
    <scope>NUCLEOTIDE SEQUENCE [LARGE SCALE GENOMIC DNA]</scope>
    <source>
        <strain evidence="2 3">CGMCC 1.12504</strain>
    </source>
</reference>
<dbReference type="Gene3D" id="3.90.550.10">
    <property type="entry name" value="Spore Coat Polysaccharide Biosynthesis Protein SpsA, Chain A"/>
    <property type="match status" value="1"/>
</dbReference>
<name>A0A328WS73_9FLAO</name>
<evidence type="ECO:0000259" key="1">
    <source>
        <dbReference type="Pfam" id="PF00535"/>
    </source>
</evidence>
<keyword evidence="3" id="KW-1185">Reference proteome</keyword>